<evidence type="ECO:0000313" key="6">
    <source>
        <dbReference type="Proteomes" id="UP001165143"/>
    </source>
</evidence>
<gene>
    <name evidence="5" type="ORF">Kpho01_00780</name>
</gene>
<comment type="caution">
    <text evidence="5">The sequence shown here is derived from an EMBL/GenBank/DDBJ whole genome shotgun (WGS) entry which is preliminary data.</text>
</comment>
<dbReference type="InterPro" id="IPR001296">
    <property type="entry name" value="Glyco_trans_1"/>
</dbReference>
<dbReference type="CDD" id="cd03801">
    <property type="entry name" value="GT4_PimA-like"/>
    <property type="match status" value="1"/>
</dbReference>
<dbReference type="AlphaFoldDB" id="A0A9W6PBT2"/>
<dbReference type="SUPFAM" id="SSF53756">
    <property type="entry name" value="UDP-Glycosyltransferase/glycogen phosphorylase"/>
    <property type="match status" value="1"/>
</dbReference>
<dbReference type="Proteomes" id="UP001165143">
    <property type="component" value="Unassembled WGS sequence"/>
</dbReference>
<keyword evidence="2 5" id="KW-0808">Transferase</keyword>
<name>A0A9W6PBT2_9ACTN</name>
<dbReference type="InterPro" id="IPR028098">
    <property type="entry name" value="Glyco_trans_4-like_N"/>
</dbReference>
<dbReference type="PANTHER" id="PTHR45947">
    <property type="entry name" value="SULFOQUINOVOSYL TRANSFERASE SQD2"/>
    <property type="match status" value="1"/>
</dbReference>
<dbReference type="PANTHER" id="PTHR45947:SF3">
    <property type="entry name" value="SULFOQUINOVOSYL TRANSFERASE SQD2"/>
    <property type="match status" value="1"/>
</dbReference>
<keyword evidence="1" id="KW-0328">Glycosyltransferase</keyword>
<dbReference type="RefSeq" id="WP_051778562.1">
    <property type="nucleotide sequence ID" value="NZ_BSRX01000001.1"/>
</dbReference>
<dbReference type="GO" id="GO:1901137">
    <property type="term" value="P:carbohydrate derivative biosynthetic process"/>
    <property type="evidence" value="ECO:0007669"/>
    <property type="project" value="UniProtKB-ARBA"/>
</dbReference>
<reference evidence="5" key="1">
    <citation type="submission" date="2023-02" db="EMBL/GenBank/DDBJ databases">
        <title>Kitasatospora phosalacinea NBRC 14362.</title>
        <authorList>
            <person name="Ichikawa N."/>
            <person name="Sato H."/>
            <person name="Tonouchi N."/>
        </authorList>
    </citation>
    <scope>NUCLEOTIDE SEQUENCE</scope>
    <source>
        <strain evidence="5">NBRC 14362</strain>
    </source>
</reference>
<feature type="domain" description="Glycosyltransferase subfamily 4-like N-terminal" evidence="4">
    <location>
        <begin position="17"/>
        <end position="172"/>
    </location>
</feature>
<accession>A0A9W6PBT2</accession>
<evidence type="ECO:0000313" key="5">
    <source>
        <dbReference type="EMBL" id="GLW52067.1"/>
    </source>
</evidence>
<evidence type="ECO:0000256" key="2">
    <source>
        <dbReference type="ARBA" id="ARBA00022679"/>
    </source>
</evidence>
<evidence type="ECO:0000259" key="4">
    <source>
        <dbReference type="Pfam" id="PF13439"/>
    </source>
</evidence>
<feature type="domain" description="Glycosyl transferase family 1" evidence="3">
    <location>
        <begin position="181"/>
        <end position="317"/>
    </location>
</feature>
<evidence type="ECO:0000256" key="1">
    <source>
        <dbReference type="ARBA" id="ARBA00022676"/>
    </source>
</evidence>
<organism evidence="5 6">
    <name type="scientific">Kitasatospora phosalacinea</name>
    <dbReference type="NCBI Taxonomy" id="2065"/>
    <lineage>
        <taxon>Bacteria</taxon>
        <taxon>Bacillati</taxon>
        <taxon>Actinomycetota</taxon>
        <taxon>Actinomycetes</taxon>
        <taxon>Kitasatosporales</taxon>
        <taxon>Streptomycetaceae</taxon>
        <taxon>Kitasatospora</taxon>
    </lineage>
</organism>
<protein>
    <submittedName>
        <fullName evidence="5">Glycosyl transferase</fullName>
    </submittedName>
</protein>
<dbReference type="GO" id="GO:0016757">
    <property type="term" value="F:glycosyltransferase activity"/>
    <property type="evidence" value="ECO:0007669"/>
    <property type="project" value="UniProtKB-KW"/>
</dbReference>
<dbReference type="Gene3D" id="3.40.50.2000">
    <property type="entry name" value="Glycogen Phosphorylase B"/>
    <property type="match status" value="2"/>
</dbReference>
<dbReference type="Pfam" id="PF00534">
    <property type="entry name" value="Glycos_transf_1"/>
    <property type="match status" value="1"/>
</dbReference>
<evidence type="ECO:0000259" key="3">
    <source>
        <dbReference type="Pfam" id="PF00534"/>
    </source>
</evidence>
<proteinExistence type="predicted"/>
<dbReference type="OrthoDB" id="9806887at2"/>
<dbReference type="EMBL" id="BSRX01000001">
    <property type="protein sequence ID" value="GLW52067.1"/>
    <property type="molecule type" value="Genomic_DNA"/>
</dbReference>
<dbReference type="InterPro" id="IPR050194">
    <property type="entry name" value="Glycosyltransferase_grp1"/>
</dbReference>
<sequence length="369" mass="39528">MRICVFNWKDTAHPEAGGAEVYTHEVVTRWAAAGHRVTLVTAAAPGAPGRESREGVRIVRGGGPLGVYRAARQWYASHGTGRFDLLVDEVNTRPFGCAAWSAGTPTVALVHQVAREIWDARFPPPLSWLGRYVAEPLWLRSLRGTPVLTVSPSSRESLRAYGLRDLHLVPEGHTRRARPQVAREQVPTVAFLGRLSPVKQVDHVLAAFALLRRRMPQARLWIVGDGPERARLERLAPPGTVFHGRVPTARRDELLARAHVLVATSIREGWALVVDEAAAMGTPTIGYRRPGLCDSVPAAGGRLVAPNPGALARALAEQLPALAAAPSPTGWRGGALPWDEVAEAVLRTAVAAAGLPPLHAHAVSGGAAQ</sequence>
<dbReference type="Pfam" id="PF13439">
    <property type="entry name" value="Glyco_transf_4"/>
    <property type="match status" value="1"/>
</dbReference>